<dbReference type="InterPro" id="IPR026444">
    <property type="entry name" value="Secre_tail"/>
</dbReference>
<dbReference type="Gene3D" id="2.60.120.380">
    <property type="match status" value="5"/>
</dbReference>
<dbReference type="eggNOG" id="COG1404">
    <property type="taxonomic scope" value="Bacteria"/>
</dbReference>
<organism evidence="3 4">
    <name type="scientific">Sporocytophaga myxococcoides</name>
    <dbReference type="NCBI Taxonomy" id="153721"/>
    <lineage>
        <taxon>Bacteria</taxon>
        <taxon>Pseudomonadati</taxon>
        <taxon>Bacteroidota</taxon>
        <taxon>Cytophagia</taxon>
        <taxon>Cytophagales</taxon>
        <taxon>Cytophagaceae</taxon>
        <taxon>Sporocytophaga</taxon>
    </lineage>
</organism>
<feature type="signal peptide" evidence="1">
    <location>
        <begin position="1"/>
        <end position="23"/>
    </location>
</feature>
<feature type="domain" description="Peptidase C-terminal archaeal/bacterial" evidence="2">
    <location>
        <begin position="648"/>
        <end position="712"/>
    </location>
</feature>
<evidence type="ECO:0000313" key="4">
    <source>
        <dbReference type="Proteomes" id="UP000030185"/>
    </source>
</evidence>
<dbReference type="GO" id="GO:0008237">
    <property type="term" value="F:metallopeptidase activity"/>
    <property type="evidence" value="ECO:0007669"/>
    <property type="project" value="InterPro"/>
</dbReference>
<dbReference type="SUPFAM" id="SSF49899">
    <property type="entry name" value="Concanavalin A-like lectins/glucanases"/>
    <property type="match status" value="1"/>
</dbReference>
<dbReference type="eggNOG" id="COG3291">
    <property type="taxonomic scope" value="Bacteria"/>
</dbReference>
<dbReference type="STRING" id="153721.MYP_4491"/>
<dbReference type="NCBIfam" id="TIGR04183">
    <property type="entry name" value="Por_Secre_tail"/>
    <property type="match status" value="1"/>
</dbReference>
<dbReference type="SUPFAM" id="SSF89260">
    <property type="entry name" value="Collagen-binding domain"/>
    <property type="match status" value="5"/>
</dbReference>
<dbReference type="eggNOG" id="COG3391">
    <property type="taxonomic scope" value="Bacteria"/>
</dbReference>
<sequence length="1324" mass="144531">MRKMNLLLLTGGLLLILGHQAFAQKYKEKDHGSIDSFKGKIKNKRALDIDLPGKDKAFRGEVNHDKVRNGATTVAGILKDELSAGFQFTYTEKGVEGLVVLKDKKQAFRYYTEKGKVKSKEVNINSVMCVEYASNIPGTSQAPPIAQAPPSGDPIYSLQSLPGAGAVVYLDFDGETVTDTYWNSWYNNGNIINAQAAAVNATQIQEIFNVVSEDFLPFQLNITTSLSVYNAAPANRRMRVVFTETSDFFPFAGGVAFVGIFSGGNPLVSPAWVFTGNLQNAKNMGEAASHEIGHTLGLDHDGKTGVSEYYEGHNGWAPIMGVGYYHPLSQWSKCEYPNAYNPGLTTPQDDLDIITTLNGFGYRTDEDLNTTASARNLTIDGSGNVLAANNKGIISKRTDIDYFKFTATTQSNLALSISPAQMHGDLDIQVRLLNSSGSQIAVYNPAGPGKVDISNAINTGTYYLEIDGVGQGDLTTGYSDYGSLGAYSISGQLSACGNNFEPNESIAAASLINVNTTNNAAITTSTDVDYYKLNVTTANQDIELILKNLTANLKLELLSSTGTVLFTSDNYGTSDEKISYLATTTGLYYIRVTGVSGAVTTGCYTLANSVKVNNCPTANEPNESIAAATAFPLRSSVQGAINTTTDKDFYKLINLTAGSVLKINLTGLTVDIDIRLLNSSGTLVAGSYNGSFSDENITYNVPATGTYYLEMYGYMGANSRFCYTLTNDVILSCQNAYEPNNQPSQPMPEIPLNSTITADFNLPTYDYDYYVVTVPEKGTLSFSLTNPPATGIWLLLYNSAHTFLTQSNTLALSFTVTTPGKYTILAFNSVTTTNLSCYNLTNTFTPECNLFEPNNTVATATVTSLNGSFRSTFTAATDVDYFKLTVTERGQLNISIEDRDPTSIIVYNPAGQIITGNSNTGWNWPRNFLVAAATTGDYIIELKPVTSYPITYPTQCYKIQTSFVPMPVTLSGNAVKFNGDNYGVIGDESGIYIPASNKHHIENANMKFSLEAIVKSDQVPYPGRFSSSDSPDEGIFSSPTIGQLGIVRSESLTGKDLLYFYYYGGELYYEYNFKDGLCHHIAVVHDGTNLILYIDGAKVVEQLKQYPTNTPYVTGDTHPIILGAFGNGADFGFQKSFRGTIKEVRFWKDVTRPQATIQDQMNKGLNGNETGLLCYWKLNETTGQYAYDRSINDGITFPFPEPGYFGLTPDNNYSDPSRVTNSCTSIGSARLANADAIDFMNSSQKNVQVYPNPFNEELKFILNENETEQHYNAELKNSLGITVFEQKEVVPGVEYSIKENIVPGTYFLEITSGNEKRVIKLIKL</sequence>
<protein>
    <recommendedName>
        <fullName evidence="2">Peptidase C-terminal archaeal/bacterial domain-containing protein</fullName>
    </recommendedName>
</protein>
<dbReference type="SUPFAM" id="SSF55486">
    <property type="entry name" value="Metalloproteases ('zincins'), catalytic domain"/>
    <property type="match status" value="1"/>
</dbReference>
<gene>
    <name evidence="3" type="ORF">MYP_4491</name>
</gene>
<name>A0A098LJX2_9BACT</name>
<comment type="caution">
    <text evidence="3">The sequence shown here is derived from an EMBL/GenBank/DDBJ whole genome shotgun (WGS) entry which is preliminary data.</text>
</comment>
<proteinExistence type="predicted"/>
<dbReference type="InterPro" id="IPR007280">
    <property type="entry name" value="Peptidase_C_arc/bac"/>
</dbReference>
<feature type="chain" id="PRO_5001937422" description="Peptidase C-terminal archaeal/bacterial domain-containing protein" evidence="1">
    <location>
        <begin position="24"/>
        <end position="1324"/>
    </location>
</feature>
<dbReference type="Gene3D" id="3.40.390.10">
    <property type="entry name" value="Collagenase (Catalytic Domain)"/>
    <property type="match status" value="1"/>
</dbReference>
<dbReference type="Pfam" id="PF04151">
    <property type="entry name" value="PPC"/>
    <property type="match status" value="3"/>
</dbReference>
<dbReference type="Pfam" id="PF13385">
    <property type="entry name" value="Laminin_G_3"/>
    <property type="match status" value="1"/>
</dbReference>
<evidence type="ECO:0000313" key="3">
    <source>
        <dbReference type="EMBL" id="GAL87261.1"/>
    </source>
</evidence>
<reference evidence="3 4" key="1">
    <citation type="submission" date="2014-09" db="EMBL/GenBank/DDBJ databases">
        <title>Sporocytophaga myxococcoides PG-01 genome sequencing.</title>
        <authorList>
            <person name="Liu L."/>
            <person name="Gao P.J."/>
            <person name="Chen G.J."/>
            <person name="Wang L.S."/>
        </authorList>
    </citation>
    <scope>NUCLEOTIDE SEQUENCE [LARGE SCALE GENOMIC DNA]</scope>
    <source>
        <strain evidence="3 4">PG-01</strain>
    </source>
</reference>
<dbReference type="GO" id="GO:0005975">
    <property type="term" value="P:carbohydrate metabolic process"/>
    <property type="evidence" value="ECO:0007669"/>
    <property type="project" value="UniProtKB-ARBA"/>
</dbReference>
<accession>A0A098LJX2</accession>
<dbReference type="GO" id="GO:0004553">
    <property type="term" value="F:hydrolase activity, hydrolyzing O-glycosyl compounds"/>
    <property type="evidence" value="ECO:0007669"/>
    <property type="project" value="UniProtKB-ARBA"/>
</dbReference>
<dbReference type="OrthoDB" id="9776599at2"/>
<dbReference type="InterPro" id="IPR024079">
    <property type="entry name" value="MetalloPept_cat_dom_sf"/>
</dbReference>
<evidence type="ECO:0000256" key="1">
    <source>
        <dbReference type="SAM" id="SignalP"/>
    </source>
</evidence>
<keyword evidence="4" id="KW-1185">Reference proteome</keyword>
<dbReference type="RefSeq" id="WP_052430429.1">
    <property type="nucleotide sequence ID" value="NZ_BBLT01000012.1"/>
</dbReference>
<keyword evidence="1" id="KW-0732">Signal</keyword>
<dbReference type="Gene3D" id="2.60.120.200">
    <property type="match status" value="1"/>
</dbReference>
<dbReference type="EMBL" id="BBLT01000012">
    <property type="protein sequence ID" value="GAL87261.1"/>
    <property type="molecule type" value="Genomic_DNA"/>
</dbReference>
<dbReference type="InterPro" id="IPR013320">
    <property type="entry name" value="ConA-like_dom_sf"/>
</dbReference>
<dbReference type="Proteomes" id="UP000030185">
    <property type="component" value="Unassembled WGS sequence"/>
</dbReference>
<evidence type="ECO:0000259" key="2">
    <source>
        <dbReference type="Pfam" id="PF04151"/>
    </source>
</evidence>
<feature type="domain" description="Peptidase C-terminal archaeal/bacterial" evidence="2">
    <location>
        <begin position="527"/>
        <end position="594"/>
    </location>
</feature>
<feature type="domain" description="Peptidase C-terminal archaeal/bacterial" evidence="2">
    <location>
        <begin position="399"/>
        <end position="467"/>
    </location>
</feature>